<evidence type="ECO:0000313" key="2">
    <source>
        <dbReference type="EMBL" id="RKL67855.1"/>
    </source>
</evidence>
<dbReference type="Proteomes" id="UP000281498">
    <property type="component" value="Unassembled WGS sequence"/>
</dbReference>
<dbReference type="OrthoDB" id="287932at2"/>
<keyword evidence="2" id="KW-0503">Monooxygenase</keyword>
<dbReference type="AlphaFoldDB" id="A0A3A9KJD0"/>
<dbReference type="Pfam" id="PF03992">
    <property type="entry name" value="ABM"/>
    <property type="match status" value="1"/>
</dbReference>
<dbReference type="EMBL" id="PDOE01000002">
    <property type="protein sequence ID" value="RKL67855.1"/>
    <property type="molecule type" value="Genomic_DNA"/>
</dbReference>
<dbReference type="PANTHER" id="PTHR33336">
    <property type="entry name" value="QUINOL MONOOXYGENASE YGIN-RELATED"/>
    <property type="match status" value="1"/>
</dbReference>
<reference evidence="2 3" key="1">
    <citation type="submission" date="2017-10" db="EMBL/GenBank/DDBJ databases">
        <title>Bacillus sp. nov., a halophilic bacterium isolated from a Keqin Lake.</title>
        <authorList>
            <person name="Wang H."/>
        </authorList>
    </citation>
    <scope>NUCLEOTIDE SEQUENCE [LARGE SCALE GENOMIC DNA]</scope>
    <source>
        <strain evidence="2 3">KCTC 13187</strain>
    </source>
</reference>
<dbReference type="InterPro" id="IPR011008">
    <property type="entry name" value="Dimeric_a/b-barrel"/>
</dbReference>
<evidence type="ECO:0000259" key="1">
    <source>
        <dbReference type="PROSITE" id="PS51725"/>
    </source>
</evidence>
<evidence type="ECO:0000313" key="3">
    <source>
        <dbReference type="Proteomes" id="UP000281498"/>
    </source>
</evidence>
<dbReference type="GO" id="GO:0004497">
    <property type="term" value="F:monooxygenase activity"/>
    <property type="evidence" value="ECO:0007669"/>
    <property type="project" value="UniProtKB-KW"/>
</dbReference>
<accession>A0A3A9KJD0</accession>
<dbReference type="PANTHER" id="PTHR33336:SF3">
    <property type="entry name" value="ABM DOMAIN-CONTAINING PROTEIN"/>
    <property type="match status" value="1"/>
</dbReference>
<proteinExistence type="predicted"/>
<dbReference type="PROSITE" id="PS51725">
    <property type="entry name" value="ABM"/>
    <property type="match status" value="1"/>
</dbReference>
<dbReference type="Gene3D" id="3.30.70.100">
    <property type="match status" value="1"/>
</dbReference>
<organism evidence="2 3">
    <name type="scientific">Salipaludibacillus neizhouensis</name>
    <dbReference type="NCBI Taxonomy" id="885475"/>
    <lineage>
        <taxon>Bacteria</taxon>
        <taxon>Bacillati</taxon>
        <taxon>Bacillota</taxon>
        <taxon>Bacilli</taxon>
        <taxon>Bacillales</taxon>
        <taxon>Bacillaceae</taxon>
    </lineage>
</organism>
<dbReference type="SUPFAM" id="SSF54909">
    <property type="entry name" value="Dimeric alpha+beta barrel"/>
    <property type="match status" value="1"/>
</dbReference>
<comment type="caution">
    <text evidence="2">The sequence shown here is derived from an EMBL/GenBank/DDBJ whole genome shotgun (WGS) entry which is preliminary data.</text>
</comment>
<keyword evidence="2" id="KW-0560">Oxidoreductase</keyword>
<sequence length="96" mass="11145">MIIIHAHIHVKKEARSDFLRLTEDLVKNSQAEEGNISYKLYEDTEKSNVFVMVEEWKDEDAVEFHFETAHFKAFGEASQGKLEEAPEVVKYTASRQ</sequence>
<dbReference type="InterPro" id="IPR007138">
    <property type="entry name" value="ABM_dom"/>
</dbReference>
<dbReference type="InterPro" id="IPR050744">
    <property type="entry name" value="AI-2_Isomerase_LsrG"/>
</dbReference>
<feature type="domain" description="ABM" evidence="1">
    <location>
        <begin position="2"/>
        <end position="90"/>
    </location>
</feature>
<protein>
    <submittedName>
        <fullName evidence="2">Antibiotic biosynthesis monooxygenase</fullName>
    </submittedName>
</protein>
<keyword evidence="3" id="KW-1185">Reference proteome</keyword>
<gene>
    <name evidence="2" type="ORF">CR203_04935</name>
</gene>
<name>A0A3A9KJD0_9BACI</name>